<dbReference type="Proteomes" id="UP001266305">
    <property type="component" value="Unassembled WGS sequence"/>
</dbReference>
<evidence type="ECO:0000256" key="1">
    <source>
        <dbReference type="ARBA" id="ARBA00006347"/>
    </source>
</evidence>
<protein>
    <submittedName>
        <fullName evidence="3">Protein disulfide-isomerase A4</fullName>
    </submittedName>
</protein>
<name>A0ABQ9UJX4_SAGOE</name>
<sequence>MYCEFPDVKLAPEYEKAAKELSKRSPPIPLAKVDATAETDLAKRFDVSGYPTLKIFRKGRPFDYNGPREKYGIVDYMIEQSGPPSKEILTLKQVQEFLKDGDDVIIIGAFKGESDPAYQQYQDAANNLREDYKFHHTFSTEIAKFLKVSQGQLVVMQPEKFQSKYEPRSHVMDVQQA</sequence>
<proteinExistence type="inferred from homology"/>
<keyword evidence="4" id="KW-1185">Reference proteome</keyword>
<dbReference type="EMBL" id="JASSZA010000012">
    <property type="protein sequence ID" value="KAK2096833.1"/>
    <property type="molecule type" value="Genomic_DNA"/>
</dbReference>
<comment type="similarity">
    <text evidence="1">Belongs to the protein disulfide isomerase family.</text>
</comment>
<dbReference type="CDD" id="cd02961">
    <property type="entry name" value="PDI_a_family"/>
    <property type="match status" value="1"/>
</dbReference>
<dbReference type="PRINTS" id="PR00312">
    <property type="entry name" value="CALSEQUESTRN"/>
</dbReference>
<dbReference type="InterPro" id="IPR013766">
    <property type="entry name" value="Thioredoxin_domain"/>
</dbReference>
<evidence type="ECO:0000313" key="3">
    <source>
        <dbReference type="EMBL" id="KAK2096833.1"/>
    </source>
</evidence>
<dbReference type="PROSITE" id="PS51352">
    <property type="entry name" value="THIOREDOXIN_2"/>
    <property type="match status" value="1"/>
</dbReference>
<evidence type="ECO:0000313" key="4">
    <source>
        <dbReference type="Proteomes" id="UP001266305"/>
    </source>
</evidence>
<reference evidence="3 4" key="1">
    <citation type="submission" date="2023-05" db="EMBL/GenBank/DDBJ databases">
        <title>B98-5 Cell Line De Novo Hybrid Assembly: An Optical Mapping Approach.</title>
        <authorList>
            <person name="Kananen K."/>
            <person name="Auerbach J.A."/>
            <person name="Kautto E."/>
            <person name="Blachly J.S."/>
        </authorList>
    </citation>
    <scope>NUCLEOTIDE SEQUENCE [LARGE SCALE GENOMIC DNA]</scope>
    <source>
        <strain evidence="3">B95-8</strain>
        <tissue evidence="3">Cell line</tissue>
    </source>
</reference>
<dbReference type="PANTHER" id="PTHR18929:SF210">
    <property type="entry name" value="PROTEIN DISULFIDE-ISOMERASE A4"/>
    <property type="match status" value="1"/>
</dbReference>
<gene>
    <name evidence="3" type="primary">PDIA4_2</name>
    <name evidence="3" type="ORF">P7K49_025867</name>
</gene>
<dbReference type="PANTHER" id="PTHR18929">
    <property type="entry name" value="PROTEIN DISULFIDE ISOMERASE"/>
    <property type="match status" value="1"/>
</dbReference>
<dbReference type="CDD" id="cd03068">
    <property type="entry name" value="PDI_b_ERp72"/>
    <property type="match status" value="1"/>
</dbReference>
<comment type="caution">
    <text evidence="3">The sequence shown here is derived from an EMBL/GenBank/DDBJ whole genome shotgun (WGS) entry which is preliminary data.</text>
</comment>
<accession>A0ABQ9UJX4</accession>
<dbReference type="SUPFAM" id="SSF52833">
    <property type="entry name" value="Thioredoxin-like"/>
    <property type="match status" value="2"/>
</dbReference>
<organism evidence="3 4">
    <name type="scientific">Saguinus oedipus</name>
    <name type="common">Cotton-top tamarin</name>
    <name type="synonym">Oedipomidas oedipus</name>
    <dbReference type="NCBI Taxonomy" id="9490"/>
    <lineage>
        <taxon>Eukaryota</taxon>
        <taxon>Metazoa</taxon>
        <taxon>Chordata</taxon>
        <taxon>Craniata</taxon>
        <taxon>Vertebrata</taxon>
        <taxon>Euteleostomi</taxon>
        <taxon>Mammalia</taxon>
        <taxon>Eutheria</taxon>
        <taxon>Euarchontoglires</taxon>
        <taxon>Primates</taxon>
        <taxon>Haplorrhini</taxon>
        <taxon>Platyrrhini</taxon>
        <taxon>Cebidae</taxon>
        <taxon>Callitrichinae</taxon>
        <taxon>Saguinus</taxon>
    </lineage>
</organism>
<dbReference type="Pfam" id="PF13848">
    <property type="entry name" value="Thioredoxin_6"/>
    <property type="match status" value="1"/>
</dbReference>
<dbReference type="Gene3D" id="3.40.30.10">
    <property type="entry name" value="Glutaredoxin"/>
    <property type="match status" value="2"/>
</dbReference>
<dbReference type="Pfam" id="PF00085">
    <property type="entry name" value="Thioredoxin"/>
    <property type="match status" value="1"/>
</dbReference>
<dbReference type="InterPro" id="IPR036249">
    <property type="entry name" value="Thioredoxin-like_sf"/>
</dbReference>
<dbReference type="InterPro" id="IPR041866">
    <property type="entry name" value="PDIA4_PDI_b"/>
</dbReference>
<feature type="domain" description="Thioredoxin" evidence="2">
    <location>
        <begin position="1"/>
        <end position="99"/>
    </location>
</feature>
<evidence type="ECO:0000259" key="2">
    <source>
        <dbReference type="PROSITE" id="PS51352"/>
    </source>
</evidence>